<reference evidence="1" key="1">
    <citation type="journal article" date="2019" name="bioRxiv">
        <title>The Genome of the Zebra Mussel, Dreissena polymorpha: A Resource for Invasive Species Research.</title>
        <authorList>
            <person name="McCartney M.A."/>
            <person name="Auch B."/>
            <person name="Kono T."/>
            <person name="Mallez S."/>
            <person name="Zhang Y."/>
            <person name="Obille A."/>
            <person name="Becker A."/>
            <person name="Abrahante J.E."/>
            <person name="Garbe J."/>
            <person name="Badalamenti J.P."/>
            <person name="Herman A."/>
            <person name="Mangelson H."/>
            <person name="Liachko I."/>
            <person name="Sullivan S."/>
            <person name="Sone E.D."/>
            <person name="Koren S."/>
            <person name="Silverstein K.A.T."/>
            <person name="Beckman K.B."/>
            <person name="Gohl D.M."/>
        </authorList>
    </citation>
    <scope>NUCLEOTIDE SEQUENCE</scope>
    <source>
        <strain evidence="1">Duluth1</strain>
        <tissue evidence="1">Whole animal</tissue>
    </source>
</reference>
<organism evidence="1 2">
    <name type="scientific">Dreissena polymorpha</name>
    <name type="common">Zebra mussel</name>
    <name type="synonym">Mytilus polymorpha</name>
    <dbReference type="NCBI Taxonomy" id="45954"/>
    <lineage>
        <taxon>Eukaryota</taxon>
        <taxon>Metazoa</taxon>
        <taxon>Spiralia</taxon>
        <taxon>Lophotrochozoa</taxon>
        <taxon>Mollusca</taxon>
        <taxon>Bivalvia</taxon>
        <taxon>Autobranchia</taxon>
        <taxon>Heteroconchia</taxon>
        <taxon>Euheterodonta</taxon>
        <taxon>Imparidentia</taxon>
        <taxon>Neoheterodontei</taxon>
        <taxon>Myida</taxon>
        <taxon>Dreissenoidea</taxon>
        <taxon>Dreissenidae</taxon>
        <taxon>Dreissena</taxon>
    </lineage>
</organism>
<sequence length="75" mass="9082">MWTNMVSTSQTIQYVDQHGEYFTDHSIRGPTWWVLLQTIQYVDQHGEYFTDHQYVDQHGEYFSRPFNTWTNMVST</sequence>
<accession>A0A9D4C761</accession>
<keyword evidence="2" id="KW-1185">Reference proteome</keyword>
<dbReference type="Proteomes" id="UP000828390">
    <property type="component" value="Unassembled WGS sequence"/>
</dbReference>
<comment type="caution">
    <text evidence="1">The sequence shown here is derived from an EMBL/GenBank/DDBJ whole genome shotgun (WGS) entry which is preliminary data.</text>
</comment>
<dbReference type="AlphaFoldDB" id="A0A9D4C761"/>
<name>A0A9D4C761_DREPO</name>
<reference evidence="1" key="2">
    <citation type="submission" date="2020-11" db="EMBL/GenBank/DDBJ databases">
        <authorList>
            <person name="McCartney M.A."/>
            <person name="Auch B."/>
            <person name="Kono T."/>
            <person name="Mallez S."/>
            <person name="Becker A."/>
            <person name="Gohl D.M."/>
            <person name="Silverstein K.A.T."/>
            <person name="Koren S."/>
            <person name="Bechman K.B."/>
            <person name="Herman A."/>
            <person name="Abrahante J.E."/>
            <person name="Garbe J."/>
        </authorList>
    </citation>
    <scope>NUCLEOTIDE SEQUENCE</scope>
    <source>
        <strain evidence="1">Duluth1</strain>
        <tissue evidence="1">Whole animal</tissue>
    </source>
</reference>
<protein>
    <submittedName>
        <fullName evidence="1">Uncharacterized protein</fullName>
    </submittedName>
</protein>
<evidence type="ECO:0000313" key="1">
    <source>
        <dbReference type="EMBL" id="KAH3718707.1"/>
    </source>
</evidence>
<evidence type="ECO:0000313" key="2">
    <source>
        <dbReference type="Proteomes" id="UP000828390"/>
    </source>
</evidence>
<gene>
    <name evidence="1" type="ORF">DPMN_061513</name>
</gene>
<proteinExistence type="predicted"/>
<dbReference type="EMBL" id="JAIWYP010000013">
    <property type="protein sequence ID" value="KAH3718707.1"/>
    <property type="molecule type" value="Genomic_DNA"/>
</dbReference>